<dbReference type="InterPro" id="IPR015001">
    <property type="entry name" value="DUF1850"/>
</dbReference>
<gene>
    <name evidence="1" type="ORF">PAF17_13680</name>
</gene>
<dbReference type="EMBL" id="JAQBIE010000017">
    <property type="protein sequence ID" value="MDB6178547.1"/>
    <property type="molecule type" value="Genomic_DNA"/>
</dbReference>
<dbReference type="Proteomes" id="UP001165641">
    <property type="component" value="Unassembled WGS sequence"/>
</dbReference>
<dbReference type="RefSeq" id="WP_271889662.1">
    <property type="nucleotide sequence ID" value="NZ_JAQBIE010000017.1"/>
</dbReference>
<evidence type="ECO:0000313" key="2">
    <source>
        <dbReference type="Proteomes" id="UP001165641"/>
    </source>
</evidence>
<reference evidence="1" key="1">
    <citation type="submission" date="2022-12" db="EMBL/GenBank/DDBJ databases">
        <title>Paracoccus onchidii sp. nov., isolated from a marine invertebrate from the South China Sea.</title>
        <authorList>
            <person name="Xu S."/>
            <person name="Liu Z."/>
            <person name="Xu Y."/>
        </authorList>
    </citation>
    <scope>NUCLEOTIDE SEQUENCE</scope>
    <source>
        <strain evidence="1">Z330</strain>
    </source>
</reference>
<sequence>MSNCLLVGAAILTLGRPEFQLHWQHSVEHVQWQENWQIVDSHLVLQEASVKGSGAGMDPGPGAVLRNGWWHWTPDLPPQSELVLAASGATDGGWTICDNLECHEFGQDAGAPLLLRPCPSHSPPN</sequence>
<protein>
    <submittedName>
        <fullName evidence="1">DUF1850 domain-containing protein</fullName>
    </submittedName>
</protein>
<proteinExistence type="predicted"/>
<evidence type="ECO:0000313" key="1">
    <source>
        <dbReference type="EMBL" id="MDB6178547.1"/>
    </source>
</evidence>
<accession>A0ABT4ZHH6</accession>
<name>A0ABT4ZHH6_9RHOB</name>
<keyword evidence="2" id="KW-1185">Reference proteome</keyword>
<comment type="caution">
    <text evidence="1">The sequence shown here is derived from an EMBL/GenBank/DDBJ whole genome shotgun (WGS) entry which is preliminary data.</text>
</comment>
<organism evidence="1 2">
    <name type="scientific">Paracoccus onchidii</name>
    <dbReference type="NCBI Taxonomy" id="3017813"/>
    <lineage>
        <taxon>Bacteria</taxon>
        <taxon>Pseudomonadati</taxon>
        <taxon>Pseudomonadota</taxon>
        <taxon>Alphaproteobacteria</taxon>
        <taxon>Rhodobacterales</taxon>
        <taxon>Paracoccaceae</taxon>
        <taxon>Paracoccus</taxon>
    </lineage>
</organism>
<dbReference type="Pfam" id="PF08905">
    <property type="entry name" value="DUF1850"/>
    <property type="match status" value="1"/>
</dbReference>